<dbReference type="AlphaFoldDB" id="A0A0Q3WSU6"/>
<feature type="transmembrane region" description="Helical" evidence="6">
    <location>
        <begin position="248"/>
        <end position="267"/>
    </location>
</feature>
<dbReference type="PANTHER" id="PTHR23530:SF1">
    <property type="entry name" value="PERMEASE, MAJOR FACILITATOR SUPERFAMILY-RELATED"/>
    <property type="match status" value="1"/>
</dbReference>
<keyword evidence="9" id="KW-1185">Reference proteome</keyword>
<comment type="subcellular location">
    <subcellularLocation>
        <location evidence="1">Cell membrane</location>
        <topology evidence="1">Multi-pass membrane protein</topology>
    </subcellularLocation>
</comment>
<dbReference type="EMBL" id="LJJC01000006">
    <property type="protein sequence ID" value="KQL51439.1"/>
    <property type="molecule type" value="Genomic_DNA"/>
</dbReference>
<dbReference type="PANTHER" id="PTHR23530">
    <property type="entry name" value="TRANSPORT PROTEIN-RELATED"/>
    <property type="match status" value="1"/>
</dbReference>
<feature type="transmembrane region" description="Helical" evidence="6">
    <location>
        <begin position="218"/>
        <end position="236"/>
    </location>
</feature>
<proteinExistence type="predicted"/>
<feature type="transmembrane region" description="Helical" evidence="6">
    <location>
        <begin position="46"/>
        <end position="66"/>
    </location>
</feature>
<name>A0A0Q3WSU6_9BACI</name>
<keyword evidence="5 6" id="KW-0472">Membrane</keyword>
<evidence type="ECO:0000256" key="3">
    <source>
        <dbReference type="ARBA" id="ARBA00022692"/>
    </source>
</evidence>
<dbReference type="OrthoDB" id="9816124at2"/>
<feature type="transmembrane region" description="Helical" evidence="6">
    <location>
        <begin position="142"/>
        <end position="159"/>
    </location>
</feature>
<gene>
    <name evidence="8" type="ORF">AN964_20960</name>
</gene>
<dbReference type="GO" id="GO:0022857">
    <property type="term" value="F:transmembrane transporter activity"/>
    <property type="evidence" value="ECO:0007669"/>
    <property type="project" value="InterPro"/>
</dbReference>
<feature type="transmembrane region" description="Helical" evidence="6">
    <location>
        <begin position="304"/>
        <end position="322"/>
    </location>
</feature>
<dbReference type="InterPro" id="IPR011701">
    <property type="entry name" value="MFS"/>
</dbReference>
<reference evidence="8 9" key="1">
    <citation type="submission" date="2015-09" db="EMBL/GenBank/DDBJ databases">
        <title>Genome sequencing project for genomic taxonomy and phylogenomics of Bacillus-like bacteria.</title>
        <authorList>
            <person name="Liu B."/>
            <person name="Wang J."/>
            <person name="Zhu Y."/>
            <person name="Liu G."/>
            <person name="Chen Q."/>
            <person name="Chen Z."/>
            <person name="Lan J."/>
            <person name="Che J."/>
            <person name="Ge C."/>
            <person name="Shi H."/>
            <person name="Pan Z."/>
            <person name="Liu X."/>
        </authorList>
    </citation>
    <scope>NUCLEOTIDE SEQUENCE [LARGE SCALE GENOMIC DNA]</scope>
    <source>
        <strain evidence="8 9">LMG 18435</strain>
    </source>
</reference>
<feature type="domain" description="Major facilitator superfamily (MFS) profile" evidence="7">
    <location>
        <begin position="1"/>
        <end position="396"/>
    </location>
</feature>
<dbReference type="InterPro" id="IPR036259">
    <property type="entry name" value="MFS_trans_sf"/>
</dbReference>
<evidence type="ECO:0000256" key="1">
    <source>
        <dbReference type="ARBA" id="ARBA00004651"/>
    </source>
</evidence>
<feature type="transmembrane region" description="Helical" evidence="6">
    <location>
        <begin position="75"/>
        <end position="92"/>
    </location>
</feature>
<dbReference type="Gene3D" id="1.20.1250.20">
    <property type="entry name" value="MFS general substrate transporter like domains"/>
    <property type="match status" value="1"/>
</dbReference>
<accession>A0A0Q3WSU6</accession>
<dbReference type="STRING" id="157838.AN964_20960"/>
<sequence>MKKNTIAKHNIKVLFWAQFFSTMSFLQPVLTLFYMERGLSEKEILIVLMCWSGAVMLGEVPSGVFADRFGAKKSFLTGALINIASYSLLFFAHEPWVFFLYSALNGFSVTFFSGADEALIYESLKESDEQHLMDRAMGKIQSAGFISAMMAVLFGAYIAKDLKEAQFQLLIALGIVFYTIQLFLLFWIKNPSSFTAYRENPFQQVTEGLKVIKEAPQLLSMFLNVTLVFIPASAVYENFNQPLFTHAGLPVYLIGIVYAIAAIVGYFASNSVGWLCERFSRILLLNITGALAVVGLLLSAIYGQTLWIVLGAFFILKLVRAVRYPIYSQLSNDIIPSEVRATTISLLSILDSVCDLIVFGIISAIAIKGLIGIFIGCATLALIGTLLPIKTIKTKVKLENS</sequence>
<evidence type="ECO:0000256" key="5">
    <source>
        <dbReference type="ARBA" id="ARBA00023136"/>
    </source>
</evidence>
<dbReference type="InterPro" id="IPR020846">
    <property type="entry name" value="MFS_dom"/>
</dbReference>
<dbReference type="InterPro" id="IPR053160">
    <property type="entry name" value="MFS_DHA3_Transporter"/>
</dbReference>
<organism evidence="8 9">
    <name type="scientific">Heyndrickxia shackletonii</name>
    <dbReference type="NCBI Taxonomy" id="157838"/>
    <lineage>
        <taxon>Bacteria</taxon>
        <taxon>Bacillati</taxon>
        <taxon>Bacillota</taxon>
        <taxon>Bacilli</taxon>
        <taxon>Bacillales</taxon>
        <taxon>Bacillaceae</taxon>
        <taxon>Heyndrickxia</taxon>
    </lineage>
</organism>
<dbReference type="PATRIC" id="fig|157838.3.peg.4599"/>
<evidence type="ECO:0000313" key="8">
    <source>
        <dbReference type="EMBL" id="KQL51439.1"/>
    </source>
</evidence>
<dbReference type="Proteomes" id="UP000051888">
    <property type="component" value="Unassembled WGS sequence"/>
</dbReference>
<protein>
    <submittedName>
        <fullName evidence="8">Permease</fullName>
    </submittedName>
</protein>
<evidence type="ECO:0000256" key="2">
    <source>
        <dbReference type="ARBA" id="ARBA00022448"/>
    </source>
</evidence>
<keyword evidence="3 6" id="KW-0812">Transmembrane</keyword>
<evidence type="ECO:0000313" key="9">
    <source>
        <dbReference type="Proteomes" id="UP000051888"/>
    </source>
</evidence>
<dbReference type="PROSITE" id="PS50850">
    <property type="entry name" value="MFS"/>
    <property type="match status" value="1"/>
</dbReference>
<evidence type="ECO:0000259" key="7">
    <source>
        <dbReference type="PROSITE" id="PS50850"/>
    </source>
</evidence>
<evidence type="ECO:0000256" key="6">
    <source>
        <dbReference type="SAM" id="Phobius"/>
    </source>
</evidence>
<feature type="transmembrane region" description="Helical" evidence="6">
    <location>
        <begin position="343"/>
        <end position="365"/>
    </location>
</feature>
<feature type="transmembrane region" description="Helical" evidence="6">
    <location>
        <begin position="12"/>
        <end position="34"/>
    </location>
</feature>
<evidence type="ECO:0000256" key="4">
    <source>
        <dbReference type="ARBA" id="ARBA00022989"/>
    </source>
</evidence>
<feature type="transmembrane region" description="Helical" evidence="6">
    <location>
        <begin position="98"/>
        <end position="121"/>
    </location>
</feature>
<feature type="transmembrane region" description="Helical" evidence="6">
    <location>
        <begin position="371"/>
        <end position="389"/>
    </location>
</feature>
<keyword evidence="2" id="KW-0813">Transport</keyword>
<feature type="transmembrane region" description="Helical" evidence="6">
    <location>
        <begin position="165"/>
        <end position="188"/>
    </location>
</feature>
<feature type="transmembrane region" description="Helical" evidence="6">
    <location>
        <begin position="279"/>
        <end position="298"/>
    </location>
</feature>
<keyword evidence="4 6" id="KW-1133">Transmembrane helix</keyword>
<dbReference type="RefSeq" id="WP_055741745.1">
    <property type="nucleotide sequence ID" value="NZ_JAAIWL010000023.1"/>
</dbReference>
<dbReference type="SUPFAM" id="SSF103473">
    <property type="entry name" value="MFS general substrate transporter"/>
    <property type="match status" value="1"/>
</dbReference>
<dbReference type="GO" id="GO:0005886">
    <property type="term" value="C:plasma membrane"/>
    <property type="evidence" value="ECO:0007669"/>
    <property type="project" value="UniProtKB-SubCell"/>
</dbReference>
<dbReference type="Pfam" id="PF07690">
    <property type="entry name" value="MFS_1"/>
    <property type="match status" value="1"/>
</dbReference>
<comment type="caution">
    <text evidence="8">The sequence shown here is derived from an EMBL/GenBank/DDBJ whole genome shotgun (WGS) entry which is preliminary data.</text>
</comment>